<evidence type="ECO:0000256" key="5">
    <source>
        <dbReference type="SAM" id="Phobius"/>
    </source>
</evidence>
<evidence type="ECO:0000256" key="2">
    <source>
        <dbReference type="ARBA" id="ARBA00022692"/>
    </source>
</evidence>
<proteinExistence type="predicted"/>
<keyword evidence="3 5" id="KW-1133">Transmembrane helix</keyword>
<dbReference type="InterPro" id="IPR019109">
    <property type="entry name" value="MamF_MmsF"/>
</dbReference>
<dbReference type="STRING" id="29542.A6070_02380"/>
<dbReference type="KEGG" id="pace:A6070_02380"/>
<dbReference type="Pfam" id="PF09685">
    <property type="entry name" value="MamF_MmsF"/>
    <property type="match status" value="1"/>
</dbReference>
<protein>
    <recommendedName>
        <fullName evidence="8">DUF4870 domain-containing protein</fullName>
    </recommendedName>
</protein>
<evidence type="ECO:0008006" key="8">
    <source>
        <dbReference type="Google" id="ProtNLM"/>
    </source>
</evidence>
<dbReference type="Proteomes" id="UP000182264">
    <property type="component" value="Chromosome"/>
</dbReference>
<feature type="transmembrane region" description="Helical" evidence="5">
    <location>
        <begin position="59"/>
        <end position="83"/>
    </location>
</feature>
<feature type="transmembrane region" description="Helical" evidence="5">
    <location>
        <begin position="18"/>
        <end position="38"/>
    </location>
</feature>
<keyword evidence="4 5" id="KW-0472">Membrane</keyword>
<dbReference type="EMBL" id="CP015518">
    <property type="protein sequence ID" value="APG25034.1"/>
    <property type="molecule type" value="Genomic_DNA"/>
</dbReference>
<evidence type="ECO:0000313" key="7">
    <source>
        <dbReference type="Proteomes" id="UP000182264"/>
    </source>
</evidence>
<evidence type="ECO:0000256" key="3">
    <source>
        <dbReference type="ARBA" id="ARBA00022989"/>
    </source>
</evidence>
<reference evidence="6 7" key="1">
    <citation type="journal article" date="2017" name="Genome Announc.">
        <title>Complete Genome Sequences of Two Acetylene-Fermenting Pelobacter acetylenicus Strains.</title>
        <authorList>
            <person name="Sutton J.M."/>
            <person name="Baesman S.M."/>
            <person name="Fierst J.L."/>
            <person name="Poret-Peterson A.T."/>
            <person name="Oremland R.S."/>
            <person name="Dunlap D.S."/>
            <person name="Akob D.M."/>
        </authorList>
    </citation>
    <scope>NUCLEOTIDE SEQUENCE [LARGE SCALE GENOMIC DNA]</scope>
    <source>
        <strain evidence="6 7">DSM 3247</strain>
    </source>
</reference>
<evidence type="ECO:0000256" key="1">
    <source>
        <dbReference type="ARBA" id="ARBA00004141"/>
    </source>
</evidence>
<dbReference type="OrthoDB" id="9808930at2"/>
<dbReference type="AlphaFoldDB" id="A0A1L3GGE1"/>
<keyword evidence="7" id="KW-1185">Reference proteome</keyword>
<gene>
    <name evidence="6" type="ORF">A7E75_08410</name>
</gene>
<organism evidence="6 7">
    <name type="scientific">Syntrophotalea acetylenica</name>
    <name type="common">Pelobacter acetylenicus</name>
    <dbReference type="NCBI Taxonomy" id="29542"/>
    <lineage>
        <taxon>Bacteria</taxon>
        <taxon>Pseudomonadati</taxon>
        <taxon>Thermodesulfobacteriota</taxon>
        <taxon>Desulfuromonadia</taxon>
        <taxon>Desulfuromonadales</taxon>
        <taxon>Syntrophotaleaceae</taxon>
        <taxon>Syntrophotalea</taxon>
    </lineage>
</organism>
<dbReference type="RefSeq" id="WP_072286884.1">
    <property type="nucleotide sequence ID" value="NZ_CP015455.1"/>
</dbReference>
<evidence type="ECO:0000256" key="4">
    <source>
        <dbReference type="ARBA" id="ARBA00023136"/>
    </source>
</evidence>
<accession>A0A1L3GGE1</accession>
<comment type="subcellular location">
    <subcellularLocation>
        <location evidence="1">Membrane</location>
        <topology evidence="1">Multi-pass membrane protein</topology>
    </subcellularLocation>
</comment>
<name>A0A1L3GGE1_SYNAC</name>
<evidence type="ECO:0000313" key="6">
    <source>
        <dbReference type="EMBL" id="APG25034.1"/>
    </source>
</evidence>
<keyword evidence="2 5" id="KW-0812">Transmembrane</keyword>
<sequence length="113" mass="12628">MEEIKDVAGNQESRNMALLIWIGTIFFGFIPGLIFYLIKKDDAYVFDQAKESLNWSITAAIAMVVGGFLTVILVGFLVMPAVWVCNLVFCIMGAMACSNGKDFRVPWTLRLIK</sequence>